<evidence type="ECO:0008006" key="5">
    <source>
        <dbReference type="Google" id="ProtNLM"/>
    </source>
</evidence>
<dbReference type="InterPro" id="IPR050231">
    <property type="entry name" value="Iron_ascorbate_oxido_reductase"/>
</dbReference>
<accession>A0A9P6CEE5</accession>
<dbReference type="PRINTS" id="PR00682">
    <property type="entry name" value="IPNSYNTHASE"/>
</dbReference>
<dbReference type="InterPro" id="IPR027443">
    <property type="entry name" value="IPNS-like_sf"/>
</dbReference>
<dbReference type="EMBL" id="MU150355">
    <property type="protein sequence ID" value="KAF9457898.1"/>
    <property type="molecule type" value="Genomic_DNA"/>
</dbReference>
<dbReference type="AlphaFoldDB" id="A0A9P6CEE5"/>
<dbReference type="InterPro" id="IPR044861">
    <property type="entry name" value="IPNS-like_FE2OG_OXY"/>
</dbReference>
<dbReference type="SUPFAM" id="SSF51197">
    <property type="entry name" value="Clavaminate synthase-like"/>
    <property type="match status" value="1"/>
</dbReference>
<dbReference type="PANTHER" id="PTHR47990">
    <property type="entry name" value="2-OXOGLUTARATE (2OG) AND FE(II)-DEPENDENT OXYGENASE SUPERFAMILY PROTEIN-RELATED"/>
    <property type="match status" value="1"/>
</dbReference>
<dbReference type="Pfam" id="PF03171">
    <property type="entry name" value="2OG-FeII_Oxy"/>
    <property type="match status" value="1"/>
</dbReference>
<keyword evidence="4" id="KW-1185">Reference proteome</keyword>
<sequence length="375" mass="42363">MPALTTHELPRYVPPCPTNADLDYADLPIIDISKSSTPDARAELARQVRDAMAIHGFFYVINHGYTPAQRQTARMVDIADLAFAHVTPEEKKTHAGTPKLGGSYQGYKLRNYWVVIFVVSQAHIDGGVQDQIEHYNIHRDVTKRAHPKALQPYIHEVAAFAKHNHLNVLHSILRLLALGLELPEDTLVNCHGFSSVGETYVRFMKYYSRSEDEETKTKNVWLKGHTDFGTVTILYSQPVSGLQVFAPDGTWKWVKHIENALIINAGDALEFLSGGFYRATIHRVIQPPADQRNLNRLGVFYFGLSDDDTKLVPYADSPVLKRVGIRKRFEDQDAPTMEIWRKSRTSAYGQTQLKPGAEKGVEEEMINGVLVKHYN</sequence>
<dbReference type="OrthoDB" id="406156at2759"/>
<feature type="domain" description="Non-haem dioxygenase N-terminal" evidence="2">
    <location>
        <begin position="27"/>
        <end position="142"/>
    </location>
</feature>
<reference evidence="3" key="1">
    <citation type="submission" date="2020-11" db="EMBL/GenBank/DDBJ databases">
        <authorList>
            <consortium name="DOE Joint Genome Institute"/>
            <person name="Ahrendt S."/>
            <person name="Riley R."/>
            <person name="Andreopoulos W."/>
            <person name="Labutti K."/>
            <person name="Pangilinan J."/>
            <person name="Ruiz-Duenas F.J."/>
            <person name="Barrasa J.M."/>
            <person name="Sanchez-Garcia M."/>
            <person name="Camarero S."/>
            <person name="Miyauchi S."/>
            <person name="Serrano A."/>
            <person name="Linde D."/>
            <person name="Babiker R."/>
            <person name="Drula E."/>
            <person name="Ayuso-Fernandez I."/>
            <person name="Pacheco R."/>
            <person name="Padilla G."/>
            <person name="Ferreira P."/>
            <person name="Barriuso J."/>
            <person name="Kellner H."/>
            <person name="Castanera R."/>
            <person name="Alfaro M."/>
            <person name="Ramirez L."/>
            <person name="Pisabarro A.G."/>
            <person name="Kuo A."/>
            <person name="Tritt A."/>
            <person name="Lipzen A."/>
            <person name="He G."/>
            <person name="Yan M."/>
            <person name="Ng V."/>
            <person name="Cullen D."/>
            <person name="Martin F."/>
            <person name="Rosso M.-N."/>
            <person name="Henrissat B."/>
            <person name="Hibbett D."/>
            <person name="Martinez A.T."/>
            <person name="Grigoriev I.V."/>
        </authorList>
    </citation>
    <scope>NUCLEOTIDE SEQUENCE</scope>
    <source>
        <strain evidence="3">CBS 247.69</strain>
    </source>
</reference>
<name>A0A9P6CEE5_9AGAR</name>
<gene>
    <name evidence="3" type="ORF">BDZ94DRAFT_1301593</name>
</gene>
<proteinExistence type="predicted"/>
<dbReference type="Proteomes" id="UP000807353">
    <property type="component" value="Unassembled WGS sequence"/>
</dbReference>
<protein>
    <recommendedName>
        <fullName evidence="5">Clavaminate synthase-like protein</fullName>
    </recommendedName>
</protein>
<dbReference type="Gene3D" id="2.60.120.330">
    <property type="entry name" value="B-lactam Antibiotic, Isopenicillin N Synthase, Chain"/>
    <property type="match status" value="1"/>
</dbReference>
<evidence type="ECO:0000259" key="1">
    <source>
        <dbReference type="Pfam" id="PF03171"/>
    </source>
</evidence>
<dbReference type="InterPro" id="IPR026992">
    <property type="entry name" value="DIOX_N"/>
</dbReference>
<feature type="domain" description="Isopenicillin N synthase-like Fe(2+) 2OG dioxygenase" evidence="1">
    <location>
        <begin position="203"/>
        <end position="290"/>
    </location>
</feature>
<dbReference type="Pfam" id="PF14226">
    <property type="entry name" value="DIOX_N"/>
    <property type="match status" value="1"/>
</dbReference>
<evidence type="ECO:0000313" key="4">
    <source>
        <dbReference type="Proteomes" id="UP000807353"/>
    </source>
</evidence>
<organism evidence="3 4">
    <name type="scientific">Collybia nuda</name>
    <dbReference type="NCBI Taxonomy" id="64659"/>
    <lineage>
        <taxon>Eukaryota</taxon>
        <taxon>Fungi</taxon>
        <taxon>Dikarya</taxon>
        <taxon>Basidiomycota</taxon>
        <taxon>Agaricomycotina</taxon>
        <taxon>Agaricomycetes</taxon>
        <taxon>Agaricomycetidae</taxon>
        <taxon>Agaricales</taxon>
        <taxon>Tricholomatineae</taxon>
        <taxon>Clitocybaceae</taxon>
        <taxon>Collybia</taxon>
    </lineage>
</organism>
<comment type="caution">
    <text evidence="3">The sequence shown here is derived from an EMBL/GenBank/DDBJ whole genome shotgun (WGS) entry which is preliminary data.</text>
</comment>
<evidence type="ECO:0000313" key="3">
    <source>
        <dbReference type="EMBL" id="KAF9457898.1"/>
    </source>
</evidence>
<evidence type="ECO:0000259" key="2">
    <source>
        <dbReference type="Pfam" id="PF14226"/>
    </source>
</evidence>